<dbReference type="GO" id="GO:0004057">
    <property type="term" value="F:arginyl-tRNA--protein transferase activity"/>
    <property type="evidence" value="ECO:0007669"/>
    <property type="project" value="InterPro"/>
</dbReference>
<dbReference type="Proteomes" id="UP000231912">
    <property type="component" value="Unassembled WGS sequence"/>
</dbReference>
<dbReference type="GO" id="GO:0005737">
    <property type="term" value="C:cytoplasm"/>
    <property type="evidence" value="ECO:0007669"/>
    <property type="project" value="TreeGrafter"/>
</dbReference>
<proteinExistence type="predicted"/>
<evidence type="ECO:0000259" key="4">
    <source>
        <dbReference type="Pfam" id="PF04376"/>
    </source>
</evidence>
<comment type="caution">
    <text evidence="6">The sequence shown here is derived from an EMBL/GenBank/DDBJ whole genome shotgun (WGS) entry which is preliminary data.</text>
</comment>
<organism evidence="6 7">
    <name type="scientific">Leptospira wolffii</name>
    <dbReference type="NCBI Taxonomy" id="409998"/>
    <lineage>
        <taxon>Bacteria</taxon>
        <taxon>Pseudomonadati</taxon>
        <taxon>Spirochaetota</taxon>
        <taxon>Spirochaetia</taxon>
        <taxon>Leptospirales</taxon>
        <taxon>Leptospiraceae</taxon>
        <taxon>Leptospira</taxon>
    </lineage>
</organism>
<gene>
    <name evidence="6" type="ORF">CH371_09000</name>
</gene>
<dbReference type="EMBL" id="NPDT01000002">
    <property type="protein sequence ID" value="PJZ66396.1"/>
    <property type="molecule type" value="Genomic_DNA"/>
</dbReference>
<dbReference type="Gene3D" id="3.40.630.30">
    <property type="match status" value="1"/>
</dbReference>
<dbReference type="PANTHER" id="PTHR21367:SF1">
    <property type="entry name" value="ARGINYL-TRNA--PROTEIN TRANSFERASE 1"/>
    <property type="match status" value="1"/>
</dbReference>
<name>A0A2M9ZDA0_9LEPT</name>
<dbReference type="InterPro" id="IPR007472">
    <property type="entry name" value="N-end_Aminoacyl_Trfase_C"/>
</dbReference>
<accession>A0A2M9ZDA0</accession>
<evidence type="ECO:0000259" key="5">
    <source>
        <dbReference type="Pfam" id="PF04377"/>
    </source>
</evidence>
<dbReference type="InterPro" id="IPR016181">
    <property type="entry name" value="Acyl_CoA_acyltransferase"/>
</dbReference>
<protein>
    <submittedName>
        <fullName evidence="6">Arginyltransferase</fullName>
    </submittedName>
</protein>
<feature type="domain" description="N-end aminoacyl transferase N-terminal" evidence="4">
    <location>
        <begin position="17"/>
        <end position="86"/>
    </location>
</feature>
<dbReference type="AlphaFoldDB" id="A0A2M9ZDA0"/>
<feature type="domain" description="N-end rule aminoacyl transferase C-terminal" evidence="5">
    <location>
        <begin position="106"/>
        <end position="230"/>
    </location>
</feature>
<keyword evidence="1" id="KW-0963">Cytoplasm</keyword>
<dbReference type="InterPro" id="IPR007471">
    <property type="entry name" value="N-end_Aminoacyl_Trfase_N"/>
</dbReference>
<evidence type="ECO:0000256" key="2">
    <source>
        <dbReference type="ARBA" id="ARBA00022679"/>
    </source>
</evidence>
<dbReference type="GO" id="GO:0071596">
    <property type="term" value="P:ubiquitin-dependent protein catabolic process via the N-end rule pathway"/>
    <property type="evidence" value="ECO:0007669"/>
    <property type="project" value="InterPro"/>
</dbReference>
<dbReference type="RefSeq" id="WP_100758593.1">
    <property type="nucleotide sequence ID" value="NZ_NPDT01000002.1"/>
</dbReference>
<dbReference type="NCBIfam" id="NF002346">
    <property type="entry name" value="PRK01305.2-3"/>
    <property type="match status" value="1"/>
</dbReference>
<dbReference type="InterPro" id="IPR017138">
    <property type="entry name" value="Asp_Glu_LeuTrfase"/>
</dbReference>
<evidence type="ECO:0000313" key="6">
    <source>
        <dbReference type="EMBL" id="PJZ66396.1"/>
    </source>
</evidence>
<dbReference type="Pfam" id="PF04376">
    <property type="entry name" value="ATE_N"/>
    <property type="match status" value="1"/>
</dbReference>
<reference evidence="6 7" key="1">
    <citation type="submission" date="2017-07" db="EMBL/GenBank/DDBJ databases">
        <title>Leptospira spp. isolated from tropical soils.</title>
        <authorList>
            <person name="Thibeaux R."/>
            <person name="Iraola G."/>
            <person name="Ferres I."/>
            <person name="Bierque E."/>
            <person name="Girault D."/>
            <person name="Soupe-Gilbert M.-E."/>
            <person name="Picardeau M."/>
            <person name="Goarant C."/>
        </authorList>
    </citation>
    <scope>NUCLEOTIDE SEQUENCE [LARGE SCALE GENOMIC DNA]</scope>
    <source>
        <strain evidence="6 7">FH2-C-A2</strain>
    </source>
</reference>
<dbReference type="InterPro" id="IPR030700">
    <property type="entry name" value="N-end_Aminoacyl_Trfase"/>
</dbReference>
<evidence type="ECO:0000256" key="3">
    <source>
        <dbReference type="ARBA" id="ARBA00023315"/>
    </source>
</evidence>
<sequence length="254" mass="29530">MDYDEFMRSLPLSPESGCSYYPERMSRIRGFSLTQAPTPIVLDRLLDFGFRRAGNFFYRTVCQACSDCLSYRIRLSKFEIHAKDRRLLKKNRDLRIEFGAPKIDSEKEELYLRYQRSRHTGSYGDSSEEILKTMRFQMYEGADSSGEIRILDSEKLIGWILLDLGEENVSAVYSVFDPERKERGLGNFLVLGSILWAKENGFKNYHLGLYLPGHPKMDYKAKWKPAEILDKSSGLWLDSEEFLEDFRPGTHSPT</sequence>
<evidence type="ECO:0000313" key="7">
    <source>
        <dbReference type="Proteomes" id="UP000231912"/>
    </source>
</evidence>
<dbReference type="PIRSF" id="PIRSF037208">
    <property type="entry name" value="ATE_pro_prd"/>
    <property type="match status" value="1"/>
</dbReference>
<keyword evidence="2 6" id="KW-0808">Transferase</keyword>
<keyword evidence="3" id="KW-0012">Acyltransferase</keyword>
<dbReference type="PANTHER" id="PTHR21367">
    <property type="entry name" value="ARGININE-TRNA-PROTEIN TRANSFERASE 1"/>
    <property type="match status" value="1"/>
</dbReference>
<dbReference type="Pfam" id="PF04377">
    <property type="entry name" value="ATE_C"/>
    <property type="match status" value="1"/>
</dbReference>
<dbReference type="GO" id="GO:0008914">
    <property type="term" value="F:leucyl-tRNA--protein transferase activity"/>
    <property type="evidence" value="ECO:0007669"/>
    <property type="project" value="InterPro"/>
</dbReference>
<evidence type="ECO:0000256" key="1">
    <source>
        <dbReference type="ARBA" id="ARBA00022490"/>
    </source>
</evidence>
<dbReference type="SUPFAM" id="SSF55729">
    <property type="entry name" value="Acyl-CoA N-acyltransferases (Nat)"/>
    <property type="match status" value="1"/>
</dbReference>